<keyword evidence="5" id="KW-1185">Reference proteome</keyword>
<dbReference type="Gene3D" id="3.30.70.1070">
    <property type="entry name" value="Sporulation related repeat"/>
    <property type="match status" value="1"/>
</dbReference>
<dbReference type="InterPro" id="IPR007730">
    <property type="entry name" value="SPOR-like_dom"/>
</dbReference>
<sequence>MAKIRIRMRAKHATTPLPRRSEEKPPHDTEESKQKTAAGREISPKETRAEDGGFRKWPLSWKSREESDGKTVGWGSPYSGNRRRGRPDGRLWAIVKAVGGAVLLGSLMGALIMSLFFSGDADVSNWSIDSHLQKVPGKEEESETGTTKKKESSDQKEGSLPKLEAVLVQAGTFKKEPNALKKVREYRSQGMAAVTTEQAPYRIYRGVGMNKKEAEALSSSLQEKGADLHLKPIRVADKPVSLADWTNDDKERKALSDMIEEGHEVFRLMGEKSTTGLRQGKDSVSFESVWQDVFSKYSEVAQKAPKMEKSLPKEATPHLVQMVRALDQVVQNSRTYQKDPETVTLWQIQEGLVRYALAYENFLEAFR</sequence>
<evidence type="ECO:0000313" key="5">
    <source>
        <dbReference type="Proteomes" id="UP000199387"/>
    </source>
</evidence>
<feature type="compositionally biased region" description="Basic and acidic residues" evidence="1">
    <location>
        <begin position="19"/>
        <end position="34"/>
    </location>
</feature>
<feature type="region of interest" description="Disordered" evidence="1">
    <location>
        <begin position="132"/>
        <end position="161"/>
    </location>
</feature>
<dbReference type="InterPro" id="IPR036680">
    <property type="entry name" value="SPOR-like_sf"/>
</dbReference>
<accession>A0A1G6JNQ5</accession>
<evidence type="ECO:0000259" key="3">
    <source>
        <dbReference type="Pfam" id="PF05036"/>
    </source>
</evidence>
<dbReference type="SUPFAM" id="SSF110997">
    <property type="entry name" value="Sporulation related repeat"/>
    <property type="match status" value="1"/>
</dbReference>
<dbReference type="Pfam" id="PF05036">
    <property type="entry name" value="SPOR"/>
    <property type="match status" value="1"/>
</dbReference>
<feature type="transmembrane region" description="Helical" evidence="2">
    <location>
        <begin position="91"/>
        <end position="117"/>
    </location>
</feature>
<organism evidence="4 5">
    <name type="scientific">Melghirimyces thermohalophilus</name>
    <dbReference type="NCBI Taxonomy" id="1236220"/>
    <lineage>
        <taxon>Bacteria</taxon>
        <taxon>Bacillati</taxon>
        <taxon>Bacillota</taxon>
        <taxon>Bacilli</taxon>
        <taxon>Bacillales</taxon>
        <taxon>Thermoactinomycetaceae</taxon>
        <taxon>Melghirimyces</taxon>
    </lineage>
</organism>
<feature type="domain" description="SPOR" evidence="3">
    <location>
        <begin position="166"/>
        <end position="224"/>
    </location>
</feature>
<dbReference type="OrthoDB" id="2680382at2"/>
<dbReference type="EMBL" id="FMZA01000004">
    <property type="protein sequence ID" value="SDC20327.1"/>
    <property type="molecule type" value="Genomic_DNA"/>
</dbReference>
<proteinExistence type="predicted"/>
<evidence type="ECO:0000256" key="2">
    <source>
        <dbReference type="SAM" id="Phobius"/>
    </source>
</evidence>
<keyword evidence="2" id="KW-0812">Transmembrane</keyword>
<feature type="compositionally biased region" description="Basic and acidic residues" evidence="1">
    <location>
        <begin position="42"/>
        <end position="54"/>
    </location>
</feature>
<feature type="compositionally biased region" description="Basic and acidic residues" evidence="1">
    <location>
        <begin position="146"/>
        <end position="159"/>
    </location>
</feature>
<keyword evidence="2" id="KW-0472">Membrane</keyword>
<keyword evidence="2" id="KW-1133">Transmembrane helix</keyword>
<feature type="compositionally biased region" description="Basic residues" evidence="1">
    <location>
        <begin position="1"/>
        <end position="12"/>
    </location>
</feature>
<dbReference type="AlphaFoldDB" id="A0A1G6JNQ5"/>
<dbReference type="RefSeq" id="WP_091566944.1">
    <property type="nucleotide sequence ID" value="NZ_FMZA01000004.1"/>
</dbReference>
<name>A0A1G6JNQ5_9BACL</name>
<feature type="region of interest" description="Disordered" evidence="1">
    <location>
        <begin position="1"/>
        <end position="86"/>
    </location>
</feature>
<evidence type="ECO:0000313" key="4">
    <source>
        <dbReference type="EMBL" id="SDC20327.1"/>
    </source>
</evidence>
<dbReference type="Proteomes" id="UP000199387">
    <property type="component" value="Unassembled WGS sequence"/>
</dbReference>
<protein>
    <submittedName>
        <fullName evidence="4">Sporulation related domain-containing protein</fullName>
    </submittedName>
</protein>
<evidence type="ECO:0000256" key="1">
    <source>
        <dbReference type="SAM" id="MobiDB-lite"/>
    </source>
</evidence>
<gene>
    <name evidence="4" type="ORF">SAMN04488112_104120</name>
</gene>
<dbReference type="STRING" id="1236220.SAMN04488112_104120"/>
<reference evidence="4 5" key="1">
    <citation type="submission" date="2016-10" db="EMBL/GenBank/DDBJ databases">
        <authorList>
            <person name="de Groot N.N."/>
        </authorList>
    </citation>
    <scope>NUCLEOTIDE SEQUENCE [LARGE SCALE GENOMIC DNA]</scope>
    <source>
        <strain evidence="4 5">DSM 45514</strain>
    </source>
</reference>
<dbReference type="GO" id="GO:0042834">
    <property type="term" value="F:peptidoglycan binding"/>
    <property type="evidence" value="ECO:0007669"/>
    <property type="project" value="InterPro"/>
</dbReference>